<dbReference type="PANTHER" id="PTHR17130:SF14">
    <property type="entry name" value="CYTOCHROME C OXIDASE ASSEMBLY PROTEIN COX16 HOMOLOG, MITOCHONDRIAL"/>
    <property type="match status" value="1"/>
</dbReference>
<organism evidence="11 12">
    <name type="scientific">Trichoglossum hirsutum</name>
    <dbReference type="NCBI Taxonomy" id="265104"/>
    <lineage>
        <taxon>Eukaryota</taxon>
        <taxon>Fungi</taxon>
        <taxon>Dikarya</taxon>
        <taxon>Ascomycota</taxon>
        <taxon>Pezizomycotina</taxon>
        <taxon>Geoglossomycetes</taxon>
        <taxon>Geoglossales</taxon>
        <taxon>Geoglossaceae</taxon>
        <taxon>Trichoglossum</taxon>
    </lineage>
</organism>
<comment type="caution">
    <text evidence="11">The sequence shown here is derived from an EMBL/GenBank/DDBJ whole genome shotgun (WGS) entry which is preliminary data.</text>
</comment>
<keyword evidence="9" id="KW-0496">Mitochondrion</keyword>
<evidence type="ECO:0000256" key="3">
    <source>
        <dbReference type="ARBA" id="ARBA00008370"/>
    </source>
</evidence>
<reference evidence="11" key="1">
    <citation type="submission" date="2021-03" db="EMBL/GenBank/DDBJ databases">
        <title>Comparative genomics and phylogenomic investigation of the class Geoglossomycetes provide insights into ecological specialization and systematics.</title>
        <authorList>
            <person name="Melie T."/>
            <person name="Pirro S."/>
            <person name="Miller A.N."/>
            <person name="Quandt A."/>
        </authorList>
    </citation>
    <scope>NUCLEOTIDE SEQUENCE</scope>
    <source>
        <strain evidence="11">CAQ_001_2017</strain>
    </source>
</reference>
<keyword evidence="6" id="KW-0812">Transmembrane</keyword>
<accession>A0A9P8RN94</accession>
<keyword evidence="10" id="KW-0472">Membrane</keyword>
<evidence type="ECO:0000313" key="11">
    <source>
        <dbReference type="EMBL" id="KAH0558465.1"/>
    </source>
</evidence>
<keyword evidence="7" id="KW-0999">Mitochondrion inner membrane</keyword>
<dbReference type="AlphaFoldDB" id="A0A9P8RN94"/>
<dbReference type="InterPro" id="IPR020164">
    <property type="entry name" value="Cyt_c_Oxase_assmbl_COX16"/>
</dbReference>
<sequence>MVAGSFFLAPATALRYERHDRRVQQMTKEEELGIGKDRRKVDMNEEYYRLSAKDIENWEQKRVQRLPGEHDGTL</sequence>
<protein>
    <recommendedName>
        <fullName evidence="4">Cytochrome c oxidase assembly protein COX16, mitochondrial</fullName>
    </recommendedName>
    <alternativeName>
        <fullName evidence="5">Cytochrome c oxidase assembly protein cox16, mitochondrial</fullName>
    </alternativeName>
</protein>
<evidence type="ECO:0000256" key="4">
    <source>
        <dbReference type="ARBA" id="ARBA00015368"/>
    </source>
</evidence>
<dbReference type="EMBL" id="JAGHQM010000837">
    <property type="protein sequence ID" value="KAH0558465.1"/>
    <property type="molecule type" value="Genomic_DNA"/>
</dbReference>
<dbReference type="GO" id="GO:0033617">
    <property type="term" value="P:mitochondrial respiratory chain complex IV assembly"/>
    <property type="evidence" value="ECO:0007669"/>
    <property type="project" value="TreeGrafter"/>
</dbReference>
<evidence type="ECO:0000256" key="10">
    <source>
        <dbReference type="ARBA" id="ARBA00023136"/>
    </source>
</evidence>
<evidence type="ECO:0000256" key="5">
    <source>
        <dbReference type="ARBA" id="ARBA00019222"/>
    </source>
</evidence>
<dbReference type="Proteomes" id="UP000750711">
    <property type="component" value="Unassembled WGS sequence"/>
</dbReference>
<evidence type="ECO:0000256" key="6">
    <source>
        <dbReference type="ARBA" id="ARBA00022692"/>
    </source>
</evidence>
<comment type="similarity">
    <text evidence="3">Belongs to the COX16 family.</text>
</comment>
<keyword evidence="8" id="KW-1133">Transmembrane helix</keyword>
<dbReference type="Pfam" id="PF14138">
    <property type="entry name" value="COX16"/>
    <property type="match status" value="1"/>
</dbReference>
<name>A0A9P8RN94_9PEZI</name>
<dbReference type="PANTHER" id="PTHR17130">
    <property type="entry name" value="MITOCHONDRIAL OUTER MEMBRANE PROTEIN 25"/>
    <property type="match status" value="1"/>
</dbReference>
<evidence type="ECO:0000256" key="7">
    <source>
        <dbReference type="ARBA" id="ARBA00022792"/>
    </source>
</evidence>
<comment type="function">
    <text evidence="1">Required for the assembly of the mitochondrial respiratory chain complex IV (CIV), also known as cytochrome c oxidase. May participate in merging the COX1 and COX2 assembly lines.</text>
</comment>
<comment type="subcellular location">
    <subcellularLocation>
        <location evidence="2">Mitochondrion inner membrane</location>
        <topology evidence="2">Single-pass membrane protein</topology>
    </subcellularLocation>
</comment>
<gene>
    <name evidence="11" type="primary">COX16</name>
    <name evidence="11" type="ORF">GP486_004878</name>
</gene>
<evidence type="ECO:0000256" key="2">
    <source>
        <dbReference type="ARBA" id="ARBA00004434"/>
    </source>
</evidence>
<dbReference type="GO" id="GO:0005743">
    <property type="term" value="C:mitochondrial inner membrane"/>
    <property type="evidence" value="ECO:0007669"/>
    <property type="project" value="UniProtKB-SubCell"/>
</dbReference>
<evidence type="ECO:0000256" key="8">
    <source>
        <dbReference type="ARBA" id="ARBA00022989"/>
    </source>
</evidence>
<evidence type="ECO:0000313" key="12">
    <source>
        <dbReference type="Proteomes" id="UP000750711"/>
    </source>
</evidence>
<keyword evidence="12" id="KW-1185">Reference proteome</keyword>
<evidence type="ECO:0000256" key="1">
    <source>
        <dbReference type="ARBA" id="ARBA00002490"/>
    </source>
</evidence>
<proteinExistence type="inferred from homology"/>
<evidence type="ECO:0000256" key="9">
    <source>
        <dbReference type="ARBA" id="ARBA00023128"/>
    </source>
</evidence>